<dbReference type="EMBL" id="MZGS01000016">
    <property type="protein sequence ID" value="PWB87987.1"/>
    <property type="molecule type" value="Genomic_DNA"/>
</dbReference>
<organism evidence="2 3">
    <name type="scientific">Methanobrevibacter thaueri</name>
    <dbReference type="NCBI Taxonomy" id="190975"/>
    <lineage>
        <taxon>Archaea</taxon>
        <taxon>Methanobacteriati</taxon>
        <taxon>Methanobacteriota</taxon>
        <taxon>Methanomada group</taxon>
        <taxon>Methanobacteria</taxon>
        <taxon>Methanobacteriales</taxon>
        <taxon>Methanobacteriaceae</taxon>
        <taxon>Methanobrevibacter</taxon>
    </lineage>
</organism>
<evidence type="ECO:0000313" key="3">
    <source>
        <dbReference type="Proteomes" id="UP000251717"/>
    </source>
</evidence>
<dbReference type="Proteomes" id="UP000251717">
    <property type="component" value="Unassembled WGS sequence"/>
</dbReference>
<proteinExistence type="predicted"/>
<comment type="caution">
    <text evidence="2">The sequence shown here is derived from an EMBL/GenBank/DDBJ whole genome shotgun (WGS) entry which is preliminary data.</text>
</comment>
<evidence type="ECO:0000313" key="2">
    <source>
        <dbReference type="EMBL" id="PWB87987.1"/>
    </source>
</evidence>
<dbReference type="PROSITE" id="PS50800">
    <property type="entry name" value="SAP"/>
    <property type="match status" value="1"/>
</dbReference>
<protein>
    <submittedName>
        <fullName evidence="2">SAP domain protein</fullName>
    </submittedName>
</protein>
<dbReference type="OrthoDB" id="82546at2157"/>
<reference evidence="2 3" key="1">
    <citation type="submission" date="2017-03" db="EMBL/GenBank/DDBJ databases">
        <title>Genome sequence of Methanobrevibacter thaueri.</title>
        <authorList>
            <person name="Poehlein A."/>
            <person name="Seedorf H."/>
            <person name="Daniel R."/>
        </authorList>
    </citation>
    <scope>NUCLEOTIDE SEQUENCE [LARGE SCALE GENOMIC DNA]</scope>
    <source>
        <strain evidence="2 3">DSM 11995</strain>
    </source>
</reference>
<accession>A0A315XNL2</accession>
<keyword evidence="3" id="KW-1185">Reference proteome</keyword>
<name>A0A315XNL2_9EURY</name>
<dbReference type="Gene3D" id="1.10.720.30">
    <property type="entry name" value="SAP domain"/>
    <property type="match status" value="1"/>
</dbReference>
<dbReference type="Pfam" id="PF02037">
    <property type="entry name" value="SAP"/>
    <property type="match status" value="1"/>
</dbReference>
<evidence type="ECO:0000259" key="1">
    <source>
        <dbReference type="PROSITE" id="PS50800"/>
    </source>
</evidence>
<feature type="domain" description="SAP" evidence="1">
    <location>
        <begin position="25"/>
        <end position="59"/>
    </location>
</feature>
<dbReference type="InterPro" id="IPR003034">
    <property type="entry name" value="SAP_dom"/>
</dbReference>
<dbReference type="RefSeq" id="WP_116591547.1">
    <property type="nucleotide sequence ID" value="NZ_MZGS01000016.1"/>
</dbReference>
<sequence length="1286" mass="140076">MTKKDKTSKVDEKQTNKALTAEEVSEKYTVPELKSILKENGLKVSGKKEDLVERVLPILNEDSSETSTVQVDDLTSQENDDLLSPALSMFGIDYEELPVKDKTIMGDNTTLKIYGFTQNGLSMSDFTMSMVASPDIDLKMNLPEVSYSNFEDTIFTFKDLDLSILIKTDSQSLEFSAIMDSLDIITESYYVNLKGLNLGFKSLPDNSICLDIDIDSFIYPDIDGTYINFENLSLNISIGLDGEILGITTNLPKLNLLNKNYRVDLSDLNLNITLPDLELSNLDLSILMSDFRYTNFDDVHVNMDNVNVSIEPIISDKVTVITRMDALDAAGLNSFDELFPMLDINEVNFKTPTNDLESPVTITSLMPLLDISKLGMSTIATLLSSGFDLDTYMSNLPGQFTGPSYGGAFDDPNAEASGFDLVGMFEKCDYSGLDAIKFNLTGLLDSADIDLSDFGIDASDYDFSNISLSELIDGLKDSEFVMTAMGILGKLSTIDFENLDFNGLISDFDAESFDISSLLESLNISSSDLATLIDTFSNFGDVFKNLDLSCLGAIELNLTGLLDSLGIDLSDFGIDTSGYDLSAISLAELIGLLSNLEIDMNTITTLLKLFGIELDGIDLDGLISSFDAENFDISSLLESLNLSSSDLADIIEMFTNSDIDFAGMMENLDLSCLGAIELNLTGLIISLGIDISELGIDLSDYDLSAISLAELIGLLSNLEIDMNLITSLLRLLGIELDDLDFDGLINSFDEENFDMSSLLGSLNLTDSDIDAMVDMFTKSDIDFEAIFKNCDYSTLDGMVLDLTGVAESLEIDVSEFDVDLSAITIAELAGILSDPDFDMTAITSKFDASTLGNLKLDGLVSSFDEENFDISGLLESLNLSGVDMSAMVDMFSNSDIDFAGIFENIDLSCLGAIELNLGGLIVSLGIDITDLGIDLSDYDLTAISLAELIGIFSNLEIDMNLIAAVLKLFGLELDDLDFDGLISSFDAENFDLSSLLESIDLGDLDISAIVDMFTNSDIDFAGIFENIDLSCLGAIELNLTGLIESIDMDLSELGIDLSDYDLSAISLAELIGVFSNLDFDMNTIFIMLKLFGIELDGLDLDGLINSFDEENFDLNSLLGSINIGDLDISAMVDMFTNPDMDFKEMFENIDLSSLGAIELNLTRLLDSADIDLADFGIDTSDYDLSAISLAELIDALSTSEFVMTVDAIISKLMDMDYDNLDFDGLISSFDAENFDISGLLESLNLSNFDISAIFGNFDMNGFDIAEILNSTLSMFLEKSIPESSNA</sequence>
<dbReference type="SUPFAM" id="SSF68906">
    <property type="entry name" value="SAP domain"/>
    <property type="match status" value="1"/>
</dbReference>
<gene>
    <name evidence="2" type="ORF">MBBTH_05740</name>
</gene>
<dbReference type="SMART" id="SM00513">
    <property type="entry name" value="SAP"/>
    <property type="match status" value="1"/>
</dbReference>
<dbReference type="InterPro" id="IPR036361">
    <property type="entry name" value="SAP_dom_sf"/>
</dbReference>